<evidence type="ECO:0000256" key="1">
    <source>
        <dbReference type="SAM" id="MobiDB-lite"/>
    </source>
</evidence>
<dbReference type="EnsemblPlants" id="Zm00001eb062650_T001">
    <property type="protein sequence ID" value="Zm00001eb062650_P001"/>
    <property type="gene ID" value="Zm00001eb062650"/>
</dbReference>
<feature type="region of interest" description="Disordered" evidence="1">
    <location>
        <begin position="69"/>
        <end position="116"/>
    </location>
</feature>
<dbReference type="AlphaFoldDB" id="A0A804M6F3"/>
<dbReference type="InParanoid" id="A0A804M6F3"/>
<proteinExistence type="predicted"/>
<protein>
    <submittedName>
        <fullName evidence="2">Uncharacterized protein</fullName>
    </submittedName>
</protein>
<accession>A0A804M6F3</accession>
<evidence type="ECO:0000313" key="3">
    <source>
        <dbReference type="Proteomes" id="UP000007305"/>
    </source>
</evidence>
<evidence type="ECO:0000313" key="2">
    <source>
        <dbReference type="EnsemblPlants" id="Zm00001eb062650_P001"/>
    </source>
</evidence>
<reference evidence="2" key="2">
    <citation type="submission" date="2019-07" db="EMBL/GenBank/DDBJ databases">
        <authorList>
            <person name="Seetharam A."/>
            <person name="Woodhouse M."/>
            <person name="Cannon E."/>
        </authorList>
    </citation>
    <scope>NUCLEOTIDE SEQUENCE [LARGE SCALE GENOMIC DNA]</scope>
    <source>
        <strain evidence="2">cv. B73</strain>
    </source>
</reference>
<dbReference type="Proteomes" id="UP000007305">
    <property type="component" value="Chromosome 1"/>
</dbReference>
<keyword evidence="3" id="KW-1185">Reference proteome</keyword>
<feature type="compositionally biased region" description="Basic and acidic residues" evidence="1">
    <location>
        <begin position="98"/>
        <end position="116"/>
    </location>
</feature>
<sequence length="116" mass="11876">MQSAQSLVSRARTAIHSAAARVLTDIKADLQGTCAVVRGPRARCSLPLPNLMSSRAGGVVGSVVVGGTDAEGFGGRSRALSPRMSLDREAAEASATGREPDVKPSSPRDECGSAEL</sequence>
<reference evidence="2" key="3">
    <citation type="submission" date="2021-05" db="UniProtKB">
        <authorList>
            <consortium name="EnsemblPlants"/>
        </authorList>
    </citation>
    <scope>IDENTIFICATION</scope>
    <source>
        <strain evidence="2">cv. B73</strain>
    </source>
</reference>
<name>A0A804M6F3_MAIZE</name>
<reference evidence="3" key="1">
    <citation type="submission" date="2015-12" db="EMBL/GenBank/DDBJ databases">
        <title>Update maize B73 reference genome by single molecule sequencing technologies.</title>
        <authorList>
            <consortium name="Maize Genome Sequencing Project"/>
            <person name="Ware D."/>
        </authorList>
    </citation>
    <scope>NUCLEOTIDE SEQUENCE [LARGE SCALE GENOMIC DNA]</scope>
    <source>
        <strain evidence="3">cv. B73</strain>
    </source>
</reference>
<dbReference type="Gramene" id="Zm00001eb062650_T001">
    <property type="protein sequence ID" value="Zm00001eb062650_P001"/>
    <property type="gene ID" value="Zm00001eb062650"/>
</dbReference>
<organism evidence="2 3">
    <name type="scientific">Zea mays</name>
    <name type="common">Maize</name>
    <dbReference type="NCBI Taxonomy" id="4577"/>
    <lineage>
        <taxon>Eukaryota</taxon>
        <taxon>Viridiplantae</taxon>
        <taxon>Streptophyta</taxon>
        <taxon>Embryophyta</taxon>
        <taxon>Tracheophyta</taxon>
        <taxon>Spermatophyta</taxon>
        <taxon>Magnoliopsida</taxon>
        <taxon>Liliopsida</taxon>
        <taxon>Poales</taxon>
        <taxon>Poaceae</taxon>
        <taxon>PACMAD clade</taxon>
        <taxon>Panicoideae</taxon>
        <taxon>Andropogonodae</taxon>
        <taxon>Andropogoneae</taxon>
        <taxon>Tripsacinae</taxon>
        <taxon>Zea</taxon>
    </lineage>
</organism>